<evidence type="ECO:0000256" key="7">
    <source>
        <dbReference type="ARBA" id="ARBA00022692"/>
    </source>
</evidence>
<dbReference type="EMBL" id="BMYO01000008">
    <property type="protein sequence ID" value="GHD67243.1"/>
    <property type="molecule type" value="Genomic_DNA"/>
</dbReference>
<evidence type="ECO:0000256" key="2">
    <source>
        <dbReference type="ARBA" id="ARBA00004651"/>
    </source>
</evidence>
<keyword evidence="14" id="KW-0175">Coiled coil</keyword>
<dbReference type="Gene3D" id="3.30.565.10">
    <property type="entry name" value="Histidine kinase-like ATPase, C-terminal domain"/>
    <property type="match status" value="1"/>
</dbReference>
<keyword evidence="8" id="KW-0547">Nucleotide-binding</keyword>
<dbReference type="PRINTS" id="PR00344">
    <property type="entry name" value="BCTRLSENSOR"/>
</dbReference>
<dbReference type="CDD" id="cd12914">
    <property type="entry name" value="PDC1_DGC_like"/>
    <property type="match status" value="1"/>
</dbReference>
<comment type="catalytic activity">
    <reaction evidence="1">
        <text>ATP + protein L-histidine = ADP + protein N-phospho-L-histidine.</text>
        <dbReference type="EC" id="2.7.13.3"/>
    </reaction>
</comment>
<sequence>MPALCPVVAGMNRSRLLRPLLWLIVVATAMTALALLANWSAKSEIKRLRDLGQNRLDVYAGSLRNAIERYDALPVVLSTHPDIAALLRNPDDPALRDRINRYLALSNNDTRSTVLYLLDAQGMTVAASNWDTPQSYIGKNYAFRPYFLQAKEGRAGRFYGVGFTTHQPGYFLSYPVRDADKVVGVVVAKINLDAIERDWPNNGERILLADSNGVVFLSTDPALKWRALAPLPDEMLRYIEDTRQYGDRGTFAPLGLAGRERLDAGTERAELEVGGKSRPVLVQRLVLNDLGWQVVVLNDLAPVRLAVRDTLVVAIFALLAVASLLLYWHQSRRRMLDRMNASIELRRTQIALEREVAVRGGELADTQQRLQREAAERQRLEASLRVAHDKLLHAGKLAVLGQMTSAVIRELSQPVAAMRTLAHSLRDVPGLDDGERRQLDGVGEQTGRLVTLVTRLGAYARRSDDRVGPVLLDGAIGNAVALLEAQIRQLQVRLDVDQPDRMLRVSGNLARLEQLLVNLLRNALDAVRTSPQPVIRIAVLRAGPRVQITVCDNGPGIAEAALPVLFEPFAVPDSGRDRLGLGLMTAQAIASDCGGRLSAANRPEGGASFMLELSAVDWRPANG</sequence>
<evidence type="ECO:0000259" key="16">
    <source>
        <dbReference type="PROSITE" id="PS50109"/>
    </source>
</evidence>
<evidence type="ECO:0000256" key="11">
    <source>
        <dbReference type="ARBA" id="ARBA00022989"/>
    </source>
</evidence>
<evidence type="ECO:0000256" key="1">
    <source>
        <dbReference type="ARBA" id="ARBA00000085"/>
    </source>
</evidence>
<comment type="caution">
    <text evidence="17">The sequence shown here is derived from an EMBL/GenBank/DDBJ whole genome shotgun (WGS) entry which is preliminary data.</text>
</comment>
<keyword evidence="11 15" id="KW-1133">Transmembrane helix</keyword>
<name>A0ABQ3H4L1_9NEIS</name>
<dbReference type="PANTHER" id="PTHR42878:SF7">
    <property type="entry name" value="SENSOR HISTIDINE KINASE GLRK"/>
    <property type="match status" value="1"/>
</dbReference>
<dbReference type="InterPro" id="IPR029151">
    <property type="entry name" value="Sensor-like_sf"/>
</dbReference>
<dbReference type="Pfam" id="PF02518">
    <property type="entry name" value="HATPase_c"/>
    <property type="match status" value="1"/>
</dbReference>
<accession>A0ABQ3H4L1</accession>
<dbReference type="InterPro" id="IPR036097">
    <property type="entry name" value="HisK_dim/P_sf"/>
</dbReference>
<feature type="coiled-coil region" evidence="14">
    <location>
        <begin position="363"/>
        <end position="390"/>
    </location>
</feature>
<dbReference type="InterPro" id="IPR005467">
    <property type="entry name" value="His_kinase_dom"/>
</dbReference>
<evidence type="ECO:0000313" key="18">
    <source>
        <dbReference type="Proteomes" id="UP000604737"/>
    </source>
</evidence>
<dbReference type="InterPro" id="IPR036890">
    <property type="entry name" value="HATPase_C_sf"/>
</dbReference>
<evidence type="ECO:0000256" key="3">
    <source>
        <dbReference type="ARBA" id="ARBA00012438"/>
    </source>
</evidence>
<keyword evidence="5" id="KW-0597">Phosphoprotein</keyword>
<dbReference type="Gene3D" id="3.30.450.20">
    <property type="entry name" value="PAS domain"/>
    <property type="match status" value="2"/>
</dbReference>
<evidence type="ECO:0000256" key="12">
    <source>
        <dbReference type="ARBA" id="ARBA00023012"/>
    </source>
</evidence>
<feature type="transmembrane region" description="Helical" evidence="15">
    <location>
        <begin position="20"/>
        <end position="39"/>
    </location>
</feature>
<dbReference type="PIRSF" id="PIRSF036431">
    <property type="entry name" value="STHK_DctB"/>
    <property type="match status" value="1"/>
</dbReference>
<keyword evidence="18" id="KW-1185">Reference proteome</keyword>
<keyword evidence="7 15" id="KW-0812">Transmembrane</keyword>
<dbReference type="InterPro" id="IPR050351">
    <property type="entry name" value="BphY/WalK/GraS-like"/>
</dbReference>
<proteinExistence type="predicted"/>
<dbReference type="EC" id="2.7.13.3" evidence="3"/>
<comment type="subcellular location">
    <subcellularLocation>
        <location evidence="2">Cell membrane</location>
        <topology evidence="2">Multi-pass membrane protein</topology>
    </subcellularLocation>
</comment>
<dbReference type="SUPFAM" id="SSF47384">
    <property type="entry name" value="Homodimeric domain of signal transducing histidine kinase"/>
    <property type="match status" value="1"/>
</dbReference>
<evidence type="ECO:0000256" key="8">
    <source>
        <dbReference type="ARBA" id="ARBA00022741"/>
    </source>
</evidence>
<keyword evidence="10" id="KW-0067">ATP-binding</keyword>
<reference evidence="18" key="1">
    <citation type="journal article" date="2019" name="Int. J. Syst. Evol. Microbiol.">
        <title>The Global Catalogue of Microorganisms (GCM) 10K type strain sequencing project: providing services to taxonomists for standard genome sequencing and annotation.</title>
        <authorList>
            <consortium name="The Broad Institute Genomics Platform"/>
            <consortium name="The Broad Institute Genome Sequencing Center for Infectious Disease"/>
            <person name="Wu L."/>
            <person name="Ma J."/>
        </authorList>
    </citation>
    <scope>NUCLEOTIDE SEQUENCE [LARGE SCALE GENOMIC DNA]</scope>
    <source>
        <strain evidence="18">KCTC 23701</strain>
    </source>
</reference>
<dbReference type="SMART" id="SM00388">
    <property type="entry name" value="HisKA"/>
    <property type="match status" value="1"/>
</dbReference>
<dbReference type="Gene3D" id="1.10.287.130">
    <property type="match status" value="1"/>
</dbReference>
<dbReference type="Gene3D" id="6.10.250.3020">
    <property type="match status" value="1"/>
</dbReference>
<dbReference type="InterPro" id="IPR017055">
    <property type="entry name" value="Sig_transdc_His_kinase_DctB"/>
</dbReference>
<feature type="domain" description="Histidine kinase" evidence="16">
    <location>
        <begin position="406"/>
        <end position="617"/>
    </location>
</feature>
<feature type="transmembrane region" description="Helical" evidence="15">
    <location>
        <begin position="310"/>
        <end position="329"/>
    </location>
</feature>
<dbReference type="SUPFAM" id="SSF103190">
    <property type="entry name" value="Sensory domain-like"/>
    <property type="match status" value="1"/>
</dbReference>
<keyword evidence="4" id="KW-1003">Cell membrane</keyword>
<evidence type="ECO:0000256" key="5">
    <source>
        <dbReference type="ARBA" id="ARBA00022553"/>
    </source>
</evidence>
<keyword evidence="13 15" id="KW-0472">Membrane</keyword>
<dbReference type="Pfam" id="PF02743">
    <property type="entry name" value="dCache_1"/>
    <property type="match status" value="1"/>
</dbReference>
<dbReference type="InterPro" id="IPR004358">
    <property type="entry name" value="Sig_transdc_His_kin-like_C"/>
</dbReference>
<dbReference type="PANTHER" id="PTHR42878">
    <property type="entry name" value="TWO-COMPONENT HISTIDINE KINASE"/>
    <property type="match status" value="1"/>
</dbReference>
<dbReference type="InterPro" id="IPR033479">
    <property type="entry name" value="dCache_1"/>
</dbReference>
<dbReference type="InterPro" id="IPR003661">
    <property type="entry name" value="HisK_dim/P_dom"/>
</dbReference>
<evidence type="ECO:0000256" key="9">
    <source>
        <dbReference type="ARBA" id="ARBA00022777"/>
    </source>
</evidence>
<dbReference type="SMART" id="SM00387">
    <property type="entry name" value="HATPase_c"/>
    <property type="match status" value="1"/>
</dbReference>
<evidence type="ECO:0000256" key="10">
    <source>
        <dbReference type="ARBA" id="ARBA00022840"/>
    </source>
</evidence>
<keyword evidence="12" id="KW-0902">Two-component regulatory system</keyword>
<evidence type="ECO:0000256" key="6">
    <source>
        <dbReference type="ARBA" id="ARBA00022679"/>
    </source>
</evidence>
<dbReference type="Proteomes" id="UP000604737">
    <property type="component" value="Unassembled WGS sequence"/>
</dbReference>
<keyword evidence="6" id="KW-0808">Transferase</keyword>
<dbReference type="PROSITE" id="PS50109">
    <property type="entry name" value="HIS_KIN"/>
    <property type="match status" value="1"/>
</dbReference>
<evidence type="ECO:0000256" key="4">
    <source>
        <dbReference type="ARBA" id="ARBA00022475"/>
    </source>
</evidence>
<evidence type="ECO:0000256" key="15">
    <source>
        <dbReference type="SAM" id="Phobius"/>
    </source>
</evidence>
<dbReference type="SUPFAM" id="SSF55874">
    <property type="entry name" value="ATPase domain of HSP90 chaperone/DNA topoisomerase II/histidine kinase"/>
    <property type="match status" value="1"/>
</dbReference>
<evidence type="ECO:0000256" key="13">
    <source>
        <dbReference type="ARBA" id="ARBA00023136"/>
    </source>
</evidence>
<dbReference type="GO" id="GO:0016301">
    <property type="term" value="F:kinase activity"/>
    <property type="evidence" value="ECO:0007669"/>
    <property type="project" value="UniProtKB-KW"/>
</dbReference>
<protein>
    <recommendedName>
        <fullName evidence="3">histidine kinase</fullName>
        <ecNumber evidence="3">2.7.13.3</ecNumber>
    </recommendedName>
</protein>
<evidence type="ECO:0000313" key="17">
    <source>
        <dbReference type="EMBL" id="GHD67243.1"/>
    </source>
</evidence>
<keyword evidence="9 17" id="KW-0418">Kinase</keyword>
<dbReference type="InterPro" id="IPR003594">
    <property type="entry name" value="HATPase_dom"/>
</dbReference>
<evidence type="ECO:0000256" key="14">
    <source>
        <dbReference type="SAM" id="Coils"/>
    </source>
</evidence>
<organism evidence="17 18">
    <name type="scientific">Jeongeupia chitinilytica</name>
    <dbReference type="NCBI Taxonomy" id="1041641"/>
    <lineage>
        <taxon>Bacteria</taxon>
        <taxon>Pseudomonadati</taxon>
        <taxon>Pseudomonadota</taxon>
        <taxon>Betaproteobacteria</taxon>
        <taxon>Neisseriales</taxon>
        <taxon>Chitinibacteraceae</taxon>
        <taxon>Jeongeupia</taxon>
    </lineage>
</organism>
<gene>
    <name evidence="17" type="primary">dctB</name>
    <name evidence="17" type="ORF">GCM10007350_30780</name>
</gene>